<keyword evidence="3" id="KW-1185">Reference proteome</keyword>
<sequence length="96" mass="10730">MSPLLRRPPLSPHARTAAKCCAHLLLYCTSPPPTLPRHAMSAVRRRRKPHAPDCLRCTTHQDEGKKDTAAAARDLPHAIANTTRTRLHGTRQWVRG</sequence>
<dbReference type="GeneID" id="28984157"/>
<protein>
    <submittedName>
        <fullName evidence="2">Uncharacterized protein</fullName>
    </submittedName>
</protein>
<dbReference type="EMBL" id="KQ087219">
    <property type="protein sequence ID" value="KLT41372.1"/>
    <property type="molecule type" value="Genomic_DNA"/>
</dbReference>
<name>A0A0J0XJU9_9TREE</name>
<evidence type="ECO:0000313" key="3">
    <source>
        <dbReference type="Proteomes" id="UP000053611"/>
    </source>
</evidence>
<dbReference type="AlphaFoldDB" id="A0A0J0XJU9"/>
<dbReference type="Proteomes" id="UP000053611">
    <property type="component" value="Unassembled WGS sequence"/>
</dbReference>
<proteinExistence type="predicted"/>
<evidence type="ECO:0000256" key="1">
    <source>
        <dbReference type="SAM" id="MobiDB-lite"/>
    </source>
</evidence>
<feature type="region of interest" description="Disordered" evidence="1">
    <location>
        <begin position="35"/>
        <end position="66"/>
    </location>
</feature>
<organism evidence="2 3">
    <name type="scientific">Cutaneotrichosporon oleaginosum</name>
    <dbReference type="NCBI Taxonomy" id="879819"/>
    <lineage>
        <taxon>Eukaryota</taxon>
        <taxon>Fungi</taxon>
        <taxon>Dikarya</taxon>
        <taxon>Basidiomycota</taxon>
        <taxon>Agaricomycotina</taxon>
        <taxon>Tremellomycetes</taxon>
        <taxon>Trichosporonales</taxon>
        <taxon>Trichosporonaceae</taxon>
        <taxon>Cutaneotrichosporon</taxon>
    </lineage>
</organism>
<evidence type="ECO:0000313" key="2">
    <source>
        <dbReference type="EMBL" id="KLT41372.1"/>
    </source>
</evidence>
<dbReference type="RefSeq" id="XP_018277863.1">
    <property type="nucleotide sequence ID" value="XM_018423554.1"/>
</dbReference>
<accession>A0A0J0XJU9</accession>
<reference evidence="2 3" key="1">
    <citation type="submission" date="2015-03" db="EMBL/GenBank/DDBJ databases">
        <title>Genomics and transcriptomics of the oil-accumulating basidiomycete yeast T. oleaginosus allow insights into substrate utilization and the diverse evolutionary trajectories of mating systems in fungi.</title>
        <authorList>
            <consortium name="DOE Joint Genome Institute"/>
            <person name="Kourist R."/>
            <person name="Kracht O."/>
            <person name="Bracharz F."/>
            <person name="Lipzen A."/>
            <person name="Nolan M."/>
            <person name="Ohm R."/>
            <person name="Grigoriev I."/>
            <person name="Sun S."/>
            <person name="Heitman J."/>
            <person name="Bruck T."/>
            <person name="Nowrousian M."/>
        </authorList>
    </citation>
    <scope>NUCLEOTIDE SEQUENCE [LARGE SCALE GENOMIC DNA]</scope>
    <source>
        <strain evidence="2 3">IBC0246</strain>
    </source>
</reference>
<gene>
    <name evidence="2" type="ORF">CC85DRAFT_286544</name>
</gene>